<feature type="compositionally biased region" description="Acidic residues" evidence="1">
    <location>
        <begin position="266"/>
        <end position="277"/>
    </location>
</feature>
<proteinExistence type="predicted"/>
<organism evidence="2 3">
    <name type="scientific">Trichoderma harzianum</name>
    <name type="common">Hypocrea lixii</name>
    <dbReference type="NCBI Taxonomy" id="5544"/>
    <lineage>
        <taxon>Eukaryota</taxon>
        <taxon>Fungi</taxon>
        <taxon>Dikarya</taxon>
        <taxon>Ascomycota</taxon>
        <taxon>Pezizomycotina</taxon>
        <taxon>Sordariomycetes</taxon>
        <taxon>Hypocreomycetidae</taxon>
        <taxon>Hypocreales</taxon>
        <taxon>Hypocreaceae</taxon>
        <taxon>Trichoderma</taxon>
    </lineage>
</organism>
<dbReference type="OrthoDB" id="4899674at2759"/>
<evidence type="ECO:0000313" key="3">
    <source>
        <dbReference type="Proteomes" id="UP000034112"/>
    </source>
</evidence>
<feature type="compositionally biased region" description="Basic and acidic residues" evidence="1">
    <location>
        <begin position="332"/>
        <end position="341"/>
    </location>
</feature>
<sequence length="428" mass="48511">MVRFDTPYPGNEKTKHSQWYKAAPRLQSKQDFEREFEESNKRRLEELQSLLNDMYWDISKNFPSRATRMAPSDVCTLNCLEHFVRLLGGYVLDRKADIEAAQTVERQNYTEGNPLQEGGGIFVEDESETLIREIPRSPSAEPEYEEYSFEDEEGSQLPYDVDWGYRLGQKNDTLIATGHGSWKPASYENTHDSGDDGSQDFEDVNETNCEFLKPASDDDTHNSDDDSQDFVDANESVATEDGLRRQSSVLSKSSSSISAKKRVQFGDEDEDEDEDEDVGIHEPKRRKLENPLSPTPTSPTAHVPSSIKQLSDARLLRKRLRPDEEEEEEEDNGYKRQEIENVPRPPSPISPASSTEHESASHPGQGTLEKVPKERASINGRCKQRKQKSTLQISRAKSPQNTLTTRSSRRATSSTLWELDSSGKSRSI</sequence>
<feature type="compositionally biased region" description="Low complexity" evidence="1">
    <location>
        <begin position="247"/>
        <end position="258"/>
    </location>
</feature>
<dbReference type="OMA" id="EHESASH"/>
<gene>
    <name evidence="2" type="ORF">THAR02_08441</name>
</gene>
<reference evidence="3" key="1">
    <citation type="journal article" date="2015" name="Genome Announc.">
        <title>Draft whole-genome sequence of the biocontrol agent Trichoderma harzianum T6776.</title>
        <authorList>
            <person name="Baroncelli R."/>
            <person name="Piaggeschi G."/>
            <person name="Fiorini L."/>
            <person name="Bertolini E."/>
            <person name="Zapparata A."/>
            <person name="Pe M.E."/>
            <person name="Sarrocco S."/>
            <person name="Vannacci G."/>
        </authorList>
    </citation>
    <scope>NUCLEOTIDE SEQUENCE [LARGE SCALE GENOMIC DNA]</scope>
    <source>
        <strain evidence="3">T6776</strain>
    </source>
</reference>
<accession>A0A0F9XFS1</accession>
<evidence type="ECO:0000313" key="2">
    <source>
        <dbReference type="EMBL" id="KKO99462.1"/>
    </source>
</evidence>
<dbReference type="AlphaFoldDB" id="A0A0F9XFS1"/>
<name>A0A0F9XFS1_TRIHA</name>
<comment type="caution">
    <text evidence="2">The sequence shown here is derived from an EMBL/GenBank/DDBJ whole genome shotgun (WGS) entry which is preliminary data.</text>
</comment>
<protein>
    <submittedName>
        <fullName evidence="2">Uncharacterized protein</fullName>
    </submittedName>
</protein>
<feature type="region of interest" description="Disordered" evidence="1">
    <location>
        <begin position="211"/>
        <end position="428"/>
    </location>
</feature>
<dbReference type="Proteomes" id="UP000034112">
    <property type="component" value="Unassembled WGS sequence"/>
</dbReference>
<evidence type="ECO:0000256" key="1">
    <source>
        <dbReference type="SAM" id="MobiDB-lite"/>
    </source>
</evidence>
<dbReference type="EMBL" id="JOKZ01000325">
    <property type="protein sequence ID" value="KKO99462.1"/>
    <property type="molecule type" value="Genomic_DNA"/>
</dbReference>
<feature type="compositionally biased region" description="Basic and acidic residues" evidence="1">
    <location>
        <begin position="215"/>
        <end position="224"/>
    </location>
</feature>
<feature type="compositionally biased region" description="Low complexity" evidence="1">
    <location>
        <begin position="404"/>
        <end position="415"/>
    </location>
</feature>
<feature type="compositionally biased region" description="Polar residues" evidence="1">
    <location>
        <begin position="389"/>
        <end position="403"/>
    </location>
</feature>